<protein>
    <submittedName>
        <fullName evidence="2">PepSY-associated TM helix domain-containing protein</fullName>
    </submittedName>
</protein>
<dbReference type="InterPro" id="IPR032307">
    <property type="entry name" value="PepSY_TM-like_2"/>
</dbReference>
<dbReference type="RefSeq" id="WP_345301755.1">
    <property type="nucleotide sequence ID" value="NZ_BAABJE010000001.1"/>
</dbReference>
<proteinExistence type="predicted"/>
<feature type="transmembrane region" description="Helical" evidence="1">
    <location>
        <begin position="158"/>
        <end position="184"/>
    </location>
</feature>
<dbReference type="PANTHER" id="PTHR40115">
    <property type="entry name" value="INNER MEMBRANE PROTEIN WITH PEPSY TM HELIX"/>
    <property type="match status" value="1"/>
</dbReference>
<dbReference type="Pfam" id="PF16357">
    <property type="entry name" value="PepSY_TM_like_2"/>
    <property type="match status" value="1"/>
</dbReference>
<accession>A0ABP9ANE3</accession>
<dbReference type="EMBL" id="BAABJE010000001">
    <property type="protein sequence ID" value="GAA4783943.1"/>
    <property type="molecule type" value="Genomic_DNA"/>
</dbReference>
<feature type="transmembrane region" description="Helical" evidence="1">
    <location>
        <begin position="23"/>
        <end position="45"/>
    </location>
</feature>
<keyword evidence="3" id="KW-1185">Reference proteome</keyword>
<gene>
    <name evidence="2" type="ORF">GCM10023307_05780</name>
</gene>
<name>A0ABP9ANE3_9GAMM</name>
<dbReference type="Proteomes" id="UP001499959">
    <property type="component" value="Unassembled WGS sequence"/>
</dbReference>
<keyword evidence="1" id="KW-0472">Membrane</keyword>
<sequence length="210" mass="23021">MSPTDVASAQRRRGFWLRTLHQWHWISAAVSLAGLLLFAATGVTLNHAAQIEAKPDTEQRTATLPPPLLAALGTRDAGEAPLPAKVERWLDGELGIALRGRKGEWSPEEVYLSLPSPGADAWLSIDRDSGAIEYERTDRGAIAYLNDLHKGRNAGAAWAWFIDIFALACMVFSITGLCLLQMHARQRPGTWPWVGLGLLLPVLLALLFVH</sequence>
<keyword evidence="1" id="KW-0812">Transmembrane</keyword>
<dbReference type="PANTHER" id="PTHR40115:SF1">
    <property type="entry name" value="INNER MEMBRANE PROTEIN WITH PEPSY TM HELIX"/>
    <property type="match status" value="1"/>
</dbReference>
<evidence type="ECO:0000256" key="1">
    <source>
        <dbReference type="SAM" id="Phobius"/>
    </source>
</evidence>
<keyword evidence="1" id="KW-1133">Transmembrane helix</keyword>
<reference evidence="3" key="1">
    <citation type="journal article" date="2019" name="Int. J. Syst. Evol. Microbiol.">
        <title>The Global Catalogue of Microorganisms (GCM) 10K type strain sequencing project: providing services to taxonomists for standard genome sequencing and annotation.</title>
        <authorList>
            <consortium name="The Broad Institute Genomics Platform"/>
            <consortium name="The Broad Institute Genome Sequencing Center for Infectious Disease"/>
            <person name="Wu L."/>
            <person name="Ma J."/>
        </authorList>
    </citation>
    <scope>NUCLEOTIDE SEQUENCE [LARGE SCALE GENOMIC DNA]</scope>
    <source>
        <strain evidence="3">JCM 18204</strain>
    </source>
</reference>
<comment type="caution">
    <text evidence="2">The sequence shown here is derived from an EMBL/GenBank/DDBJ whole genome shotgun (WGS) entry which is preliminary data.</text>
</comment>
<evidence type="ECO:0000313" key="2">
    <source>
        <dbReference type="EMBL" id="GAA4783943.1"/>
    </source>
</evidence>
<organism evidence="2 3">
    <name type="scientific">Lysobacter hankyongensis</name>
    <dbReference type="NCBI Taxonomy" id="1176535"/>
    <lineage>
        <taxon>Bacteria</taxon>
        <taxon>Pseudomonadati</taxon>
        <taxon>Pseudomonadota</taxon>
        <taxon>Gammaproteobacteria</taxon>
        <taxon>Lysobacterales</taxon>
        <taxon>Lysobacteraceae</taxon>
        <taxon>Lysobacter</taxon>
    </lineage>
</organism>
<evidence type="ECO:0000313" key="3">
    <source>
        <dbReference type="Proteomes" id="UP001499959"/>
    </source>
</evidence>
<feature type="transmembrane region" description="Helical" evidence="1">
    <location>
        <begin position="190"/>
        <end position="209"/>
    </location>
</feature>